<feature type="region of interest" description="Disordered" evidence="3">
    <location>
        <begin position="264"/>
        <end position="327"/>
    </location>
</feature>
<feature type="compositionally biased region" description="Pro residues" evidence="3">
    <location>
        <begin position="1148"/>
        <end position="1163"/>
    </location>
</feature>
<proteinExistence type="inferred from homology"/>
<feature type="compositionally biased region" description="Gly residues" evidence="3">
    <location>
        <begin position="287"/>
        <end position="297"/>
    </location>
</feature>
<feature type="domain" description="PCI" evidence="4">
    <location>
        <begin position="843"/>
        <end position="1070"/>
    </location>
</feature>
<feature type="region of interest" description="Disordered" evidence="3">
    <location>
        <begin position="208"/>
        <end position="239"/>
    </location>
</feature>
<feature type="region of interest" description="Disordered" evidence="3">
    <location>
        <begin position="130"/>
        <end position="178"/>
    </location>
</feature>
<evidence type="ECO:0000256" key="1">
    <source>
        <dbReference type="ARBA" id="ARBA00038443"/>
    </source>
</evidence>
<dbReference type="InterPro" id="IPR031910">
    <property type="entry name" value="GANP_CID_dom"/>
</dbReference>
<feature type="compositionally biased region" description="Polar residues" evidence="3">
    <location>
        <begin position="402"/>
        <end position="411"/>
    </location>
</feature>
<dbReference type="InterPro" id="IPR000504">
    <property type="entry name" value="RRM_dom"/>
</dbReference>
<dbReference type="GO" id="GO:0003723">
    <property type="term" value="F:RNA binding"/>
    <property type="evidence" value="ECO:0007669"/>
    <property type="project" value="InterPro"/>
</dbReference>
<evidence type="ECO:0000256" key="3">
    <source>
        <dbReference type="SAM" id="MobiDB-lite"/>
    </source>
</evidence>
<organism evidence="5 6">
    <name type="scientific">Paramormyrops kingsleyae</name>
    <dbReference type="NCBI Taxonomy" id="1676925"/>
    <lineage>
        <taxon>Eukaryota</taxon>
        <taxon>Metazoa</taxon>
        <taxon>Chordata</taxon>
        <taxon>Craniata</taxon>
        <taxon>Vertebrata</taxon>
        <taxon>Euteleostomi</taxon>
        <taxon>Actinopterygii</taxon>
        <taxon>Neopterygii</taxon>
        <taxon>Teleostei</taxon>
        <taxon>Osteoglossocephala</taxon>
        <taxon>Osteoglossomorpha</taxon>
        <taxon>Osteoglossiformes</taxon>
        <taxon>Mormyridae</taxon>
        <taxon>Paramormyrops</taxon>
    </lineage>
</organism>
<evidence type="ECO:0000313" key="6">
    <source>
        <dbReference type="Proteomes" id="UP000261540"/>
    </source>
</evidence>
<dbReference type="InterPro" id="IPR045107">
    <property type="entry name" value="SAC3/GANP/THP3"/>
</dbReference>
<dbReference type="Pfam" id="PF16766">
    <property type="entry name" value="CID_GANP"/>
    <property type="match status" value="1"/>
</dbReference>
<feature type="compositionally biased region" description="Low complexity" evidence="3">
    <location>
        <begin position="143"/>
        <end position="178"/>
    </location>
</feature>
<name>A0A3B3T0H6_9TELE</name>
<dbReference type="GO" id="GO:0006406">
    <property type="term" value="P:mRNA export from nucleus"/>
    <property type="evidence" value="ECO:0007669"/>
    <property type="project" value="TreeGrafter"/>
</dbReference>
<comment type="similarity">
    <text evidence="1">Belongs to the SAC3 family.</text>
</comment>
<dbReference type="GeneTree" id="ENSGT00940000156322"/>
<dbReference type="InterPro" id="IPR000717">
    <property type="entry name" value="PCI_dom"/>
</dbReference>
<dbReference type="PROSITE" id="PS50250">
    <property type="entry name" value="PCI"/>
    <property type="match status" value="1"/>
</dbReference>
<keyword evidence="6" id="KW-1185">Reference proteome</keyword>
<dbReference type="Gene3D" id="1.25.40.990">
    <property type="match status" value="1"/>
</dbReference>
<dbReference type="InterPro" id="IPR031907">
    <property type="entry name" value="MCM3AP_GANP"/>
</dbReference>
<feature type="region of interest" description="Disordered" evidence="3">
    <location>
        <begin position="1"/>
        <end position="44"/>
    </location>
</feature>
<dbReference type="InterPro" id="IPR035979">
    <property type="entry name" value="RBD_domain_sf"/>
</dbReference>
<dbReference type="Pfam" id="PF00076">
    <property type="entry name" value="RRM_1"/>
    <property type="match status" value="1"/>
</dbReference>
<dbReference type="Pfam" id="PF16769">
    <property type="entry name" value="MCM3AP_GANP"/>
    <property type="match status" value="1"/>
</dbReference>
<reference evidence="5" key="2">
    <citation type="submission" date="2025-09" db="UniProtKB">
        <authorList>
            <consortium name="Ensembl"/>
        </authorList>
    </citation>
    <scope>IDENTIFICATION</scope>
</reference>
<dbReference type="SMART" id="SM00360">
    <property type="entry name" value="RRM"/>
    <property type="match status" value="1"/>
</dbReference>
<feature type="region of interest" description="Disordered" evidence="3">
    <location>
        <begin position="1060"/>
        <end position="1165"/>
    </location>
</feature>
<feature type="compositionally biased region" description="Low complexity" evidence="3">
    <location>
        <begin position="440"/>
        <end position="449"/>
    </location>
</feature>
<dbReference type="Ensembl" id="ENSPKIT00000017100.1">
    <property type="protein sequence ID" value="ENSPKIP00000036160.1"/>
    <property type="gene ID" value="ENSPKIG00000014826.1"/>
</dbReference>
<dbReference type="Proteomes" id="UP000261540">
    <property type="component" value="Unplaced"/>
</dbReference>
<dbReference type="Gene3D" id="6.10.250.1340">
    <property type="match status" value="1"/>
</dbReference>
<dbReference type="GO" id="GO:0070390">
    <property type="term" value="C:transcription export complex 2"/>
    <property type="evidence" value="ECO:0007669"/>
    <property type="project" value="TreeGrafter"/>
</dbReference>
<dbReference type="SUPFAM" id="SSF54928">
    <property type="entry name" value="RNA-binding domain, RBD"/>
    <property type="match status" value="1"/>
</dbReference>
<feature type="region of interest" description="Disordered" evidence="3">
    <location>
        <begin position="567"/>
        <end position="654"/>
    </location>
</feature>
<feature type="compositionally biased region" description="Basic and acidic residues" evidence="3">
    <location>
        <begin position="418"/>
        <end position="427"/>
    </location>
</feature>
<feature type="region of interest" description="Disordered" evidence="3">
    <location>
        <begin position="57"/>
        <end position="116"/>
    </location>
</feature>
<feature type="compositionally biased region" description="Low complexity" evidence="3">
    <location>
        <begin position="217"/>
        <end position="235"/>
    </location>
</feature>
<accession>A0A3B3T0H6</accession>
<feature type="compositionally biased region" description="Low complexity" evidence="3">
    <location>
        <begin position="605"/>
        <end position="621"/>
    </location>
</feature>
<protein>
    <submittedName>
        <fullName evidence="5">Minichromosome maintenance complex component 3 associated protein</fullName>
    </submittedName>
</protein>
<dbReference type="Gene3D" id="3.30.70.330">
    <property type="match status" value="1"/>
</dbReference>
<keyword evidence="2" id="KW-0175">Coiled coil</keyword>
<sequence>MNPSGLFGRPQGGAFQSPGAPTSGLFPFGQQNAPFGQPPAFGQGAVQTSLFSTSSAFGQTGSLFGQPGGTASGQAPTFGLPGSGSQTPSFGQSDTRFAPPASFGQPAGVGQSSIFNQSSTFPQTSAFGQTAGFTQQTPGFGGSSAISQSSSVPPSSGSSQPLRFGQPSVGSSSVFSPGSVQGRGFSTSEFSFKPSDAAVFKPIFSASPEPAGSQAVSESFGSSPSSTTTTSMDSSGPAPAASGFLSGTLGFSFSQPIAVSSSILPTKDAHPSTTQEFSFSEPAAPSGGAGNGLGGGSSQAASVSSTPPYRFSASSLHEPQPPFGVVRFGPLKPKAEAGVVSVEVHGGGGEVENAGEAAAKGTKRKEEMVEQISEEPQVGADSAPRHPPKRPLVRGRGPVSSIFRSALTSILKTPAPQTRREPKRIEEPQPDWGEAEHQGSMPPTTSHSPSTPPRSQAPTREVLERAEELDPEAETASTVRRARRLDSTDSLGGMSPSEAMVLQCKNIPASLNSKDILGEHFRQFGRVQRIFCRPQKNLAIVHFHDHASAAKAKKKGKLLHRHELTIFWQRKKQSPGEKGQRPPDGPDPQSQAGGFESPPVCKALSKSTSSWSSSSSLSRGSPAKKLLATKALQFESEPQMETNPDSLGSEHPASSLPSSLFHLIGQVAETAEEKYRLLEQRDKILRQARPKRTDLDLSKVFVGTCPDMCPEKERYMRETRNQLSSFEVIPNTEKVDHTSAIKEYSRSSADQEEPLPHELRPLTVLNMTMDYLVTQIMDQGEDNYRDWYDFVWNRTRGIRKDITQQHLCDPLTVSLIEKCARFHIHCAHHLCQEPMMSFDIKINNENLTKCLQSLKEMYQDLASKNIYCTHEAEFRQYSVLLKLNDGDILRWVAGRPSVSHVTLAPPQLTFLSLPTHREVQQFRAELRNSAEVKFAVQAFAAVNSNNFVRFFKLVKVASYLAGCILHRYFDQVRHEALRALNVAYISRGSTTFPVEDLVRMLMFQNAGEASDFALQYGLTVDAGMVELSRTTYQEPEIQPRPKRSAAIARKRVVLVGQVVNGAPLPNPPQHTPVYSFDSRNKYRGDGQPVEAGSVPRAGAGPAAASSQRPPLELDARTLQCRPKMPSDPAESAGPPGREESGALGASPPEAPPVAPPTPPPPEPVYTEQDITAEVEAMLEEVVQVEAAEVAATGAEYISTALSVCNNQVEAVLSEVVEQMLREVSAAEIQAEREHIAEEKRRMEEARRRQEHEELLARLSKILCTEITQEVLRDCIVETASTEIRCAQEEQAECVARSSQDVCEVLLEETLCGELTLLAQDVLEAGLLSIRRFIKRWRDVVAVRRQLKRQMRDFPAAPGCVDPRFRLQALAPSAPPSPCLDRLARGVVNLGHAGDLSVSCTRLAKMRRETEHQMKVHLFYQQLLSESVWAPLDLLSLVAASVSSPPDTIFWKAALLLPSDHERDASVANQILTEWLESKFGSSEKQEHREMAPNGHMQTLSISSGLRGVGERMHTVHVCVKVARGPLSEEGQLALEKRKELMGMGALLMLLPSAVNPGADEEDGDIFLLSALLQLRQIQQANAWPQALPLVVVVPGQAGHRASDERLVEDLMLQTLIEEGLISEYMFIHIPETTNEPRGSEQVRHAVRWLAARSVAPAQLVSQTLVQLVEAGLCREFACRLHRDRRDRDMAGLPSQGPAPVISLYNAVLAFLAGLVSSPSLAGLSWPVAEFSVPGGGDCLPHLLWNSAEHLEWLQGAVLSLRLPDWQLPAVKTPWSQLVASIFQYVSQIPWSRHSQPLLMSQLENLLERLRQDCVGRGGGPDEEPTFWEVPWDEIVMLCVEHRLRDWNPPGCPVSEDVISDDGEIPVYFLSDGLRGFIQPSCWVDAVKQTHRDKQQEKAGCHQSMWPHPRLAQPRLQQKLFHSMVEDPESGSGVVPVLDAASSPQDLLARIEEEKAQSRRFEDQLRTWLDVESLGPSSSSSPLFLPSSLLSVPEIMVPSPKMAAPPALALQKERSVCSDQVSGAAISMTWRLQELEQLISANREEELACELKLSCLLDIVDD</sequence>
<feature type="compositionally biased region" description="Low complexity" evidence="3">
    <location>
        <begin position="1091"/>
        <end position="1110"/>
    </location>
</feature>
<dbReference type="PANTHER" id="PTHR12436:SF3">
    <property type="entry name" value="GERMINAL-CENTER ASSOCIATED NUCLEAR PROTEIN"/>
    <property type="match status" value="1"/>
</dbReference>
<evidence type="ECO:0000256" key="2">
    <source>
        <dbReference type="SAM" id="Coils"/>
    </source>
</evidence>
<dbReference type="PANTHER" id="PTHR12436">
    <property type="entry name" value="80 KDA MCM3-ASSOCIATED PROTEIN"/>
    <property type="match status" value="1"/>
</dbReference>
<feature type="coiled-coil region" evidence="2">
    <location>
        <begin position="1225"/>
        <end position="1255"/>
    </location>
</feature>
<dbReference type="InterPro" id="IPR012677">
    <property type="entry name" value="Nucleotide-bd_a/b_plait_sf"/>
</dbReference>
<dbReference type="Pfam" id="PF03399">
    <property type="entry name" value="SAC3_GANP"/>
    <property type="match status" value="2"/>
</dbReference>
<feature type="region of interest" description="Disordered" evidence="3">
    <location>
        <begin position="346"/>
        <end position="480"/>
    </location>
</feature>
<feature type="compositionally biased region" description="Polar residues" evidence="3">
    <location>
        <begin position="83"/>
        <end position="95"/>
    </location>
</feature>
<dbReference type="InterPro" id="IPR005062">
    <property type="entry name" value="SAC3/GANP/THP3_conserved"/>
</dbReference>
<dbReference type="GO" id="GO:0005737">
    <property type="term" value="C:cytoplasm"/>
    <property type="evidence" value="ECO:0007669"/>
    <property type="project" value="TreeGrafter"/>
</dbReference>
<feature type="compositionally biased region" description="Low complexity" evidence="3">
    <location>
        <begin position="298"/>
        <end position="308"/>
    </location>
</feature>
<dbReference type="STRING" id="1676925.ENSPKIP00000036160"/>
<evidence type="ECO:0000259" key="4">
    <source>
        <dbReference type="PROSITE" id="PS50250"/>
    </source>
</evidence>
<evidence type="ECO:0000313" key="5">
    <source>
        <dbReference type="Ensembl" id="ENSPKIP00000036160.1"/>
    </source>
</evidence>
<reference evidence="5" key="1">
    <citation type="submission" date="2025-08" db="UniProtKB">
        <authorList>
            <consortium name="Ensembl"/>
        </authorList>
    </citation>
    <scope>IDENTIFICATION</scope>
</reference>